<feature type="signal peptide" evidence="5">
    <location>
        <begin position="1"/>
        <end position="26"/>
    </location>
</feature>
<dbReference type="PANTHER" id="PTHR14002:SF43">
    <property type="entry name" value="DELTA-LIKE PROTEIN"/>
    <property type="match status" value="1"/>
</dbReference>
<keyword evidence="4" id="KW-0472">Membrane</keyword>
<feature type="region of interest" description="Disordered" evidence="3">
    <location>
        <begin position="351"/>
        <end position="408"/>
    </location>
</feature>
<dbReference type="Gene3D" id="2.60.40.3210">
    <property type="entry name" value="Zona pellucida, ZP-N domain"/>
    <property type="match status" value="1"/>
</dbReference>
<evidence type="ECO:0000256" key="2">
    <source>
        <dbReference type="ARBA" id="ARBA00023157"/>
    </source>
</evidence>
<dbReference type="PANTHER" id="PTHR14002">
    <property type="entry name" value="ENDOGLIN/TGF-BETA RECEPTOR TYPE III"/>
    <property type="match status" value="1"/>
</dbReference>
<dbReference type="InterPro" id="IPR001507">
    <property type="entry name" value="ZP_dom"/>
</dbReference>
<feature type="region of interest" description="Disordered" evidence="3">
    <location>
        <begin position="497"/>
        <end position="658"/>
    </location>
</feature>
<keyword evidence="4" id="KW-0812">Transmembrane</keyword>
<feature type="domain" description="ZP" evidence="6">
    <location>
        <begin position="870"/>
        <end position="1165"/>
    </location>
</feature>
<dbReference type="Gene3D" id="2.60.40.4100">
    <property type="entry name" value="Zona pellucida, ZP-C domain"/>
    <property type="match status" value="1"/>
</dbReference>
<feature type="region of interest" description="Disordered" evidence="3">
    <location>
        <begin position="1296"/>
        <end position="1340"/>
    </location>
</feature>
<reference evidence="8" key="1">
    <citation type="submission" date="2025-08" db="UniProtKB">
        <authorList>
            <consortium name="RefSeq"/>
        </authorList>
    </citation>
    <scope>IDENTIFICATION</scope>
    <source>
        <tissue evidence="8">Sperm</tissue>
    </source>
</reference>
<accession>A0AAJ7UCS2</accession>
<dbReference type="SMART" id="SM00241">
    <property type="entry name" value="ZP"/>
    <property type="match status" value="1"/>
</dbReference>
<organism evidence="7 8">
    <name type="scientific">Petromyzon marinus</name>
    <name type="common">Sea lamprey</name>
    <dbReference type="NCBI Taxonomy" id="7757"/>
    <lineage>
        <taxon>Eukaryota</taxon>
        <taxon>Metazoa</taxon>
        <taxon>Chordata</taxon>
        <taxon>Craniata</taxon>
        <taxon>Vertebrata</taxon>
        <taxon>Cyclostomata</taxon>
        <taxon>Hyperoartia</taxon>
        <taxon>Petromyzontiformes</taxon>
        <taxon>Petromyzontidae</taxon>
        <taxon>Petromyzon</taxon>
    </lineage>
</organism>
<dbReference type="InterPro" id="IPR042235">
    <property type="entry name" value="ZP-C_dom"/>
</dbReference>
<evidence type="ECO:0000313" key="8">
    <source>
        <dbReference type="RefSeq" id="XP_032833904.1"/>
    </source>
</evidence>
<feature type="compositionally biased region" description="Basic and acidic residues" evidence="3">
    <location>
        <begin position="1174"/>
        <end position="1186"/>
    </location>
</feature>
<feature type="region of interest" description="Disordered" evidence="3">
    <location>
        <begin position="275"/>
        <end position="308"/>
    </location>
</feature>
<gene>
    <name evidence="8" type="primary">LOC116956420</name>
</gene>
<feature type="compositionally biased region" description="Polar residues" evidence="3">
    <location>
        <begin position="610"/>
        <end position="624"/>
    </location>
</feature>
<feature type="region of interest" description="Disordered" evidence="3">
    <location>
        <begin position="185"/>
        <end position="211"/>
    </location>
</feature>
<evidence type="ECO:0000256" key="4">
    <source>
        <dbReference type="SAM" id="Phobius"/>
    </source>
</evidence>
<dbReference type="InterPro" id="IPR055355">
    <property type="entry name" value="ZP-C"/>
</dbReference>
<dbReference type="Pfam" id="PF23344">
    <property type="entry name" value="ZP-N"/>
    <property type="match status" value="1"/>
</dbReference>
<evidence type="ECO:0000256" key="1">
    <source>
        <dbReference type="ARBA" id="ARBA00022729"/>
    </source>
</evidence>
<feature type="compositionally biased region" description="Polar residues" evidence="3">
    <location>
        <begin position="497"/>
        <end position="511"/>
    </location>
</feature>
<feature type="compositionally biased region" description="Acidic residues" evidence="3">
    <location>
        <begin position="186"/>
        <end position="201"/>
    </location>
</feature>
<name>A0AAJ7UCS2_PETMA</name>
<evidence type="ECO:0000259" key="6">
    <source>
        <dbReference type="PROSITE" id="PS51034"/>
    </source>
</evidence>
<proteinExistence type="predicted"/>
<keyword evidence="1 5" id="KW-0732">Signal</keyword>
<feature type="compositionally biased region" description="Low complexity" evidence="3">
    <location>
        <begin position="396"/>
        <end position="408"/>
    </location>
</feature>
<feature type="transmembrane region" description="Helical" evidence="4">
    <location>
        <begin position="1254"/>
        <end position="1281"/>
    </location>
</feature>
<dbReference type="Proteomes" id="UP001318040">
    <property type="component" value="Chromosome 65"/>
</dbReference>
<keyword evidence="7" id="KW-1185">Reference proteome</keyword>
<feature type="compositionally biased region" description="Polar residues" evidence="3">
    <location>
        <begin position="547"/>
        <end position="561"/>
    </location>
</feature>
<keyword evidence="2" id="KW-1015">Disulfide bond</keyword>
<dbReference type="RefSeq" id="XP_032833904.1">
    <property type="nucleotide sequence ID" value="XM_032978013.1"/>
</dbReference>
<keyword evidence="4" id="KW-1133">Transmembrane helix</keyword>
<dbReference type="Pfam" id="PF00100">
    <property type="entry name" value="Zona_pellucida"/>
    <property type="match status" value="1"/>
</dbReference>
<evidence type="ECO:0000313" key="7">
    <source>
        <dbReference type="Proteomes" id="UP001318040"/>
    </source>
</evidence>
<feature type="compositionally biased region" description="Polar residues" evidence="3">
    <location>
        <begin position="589"/>
        <end position="603"/>
    </location>
</feature>
<dbReference type="KEGG" id="pmrn:116956420"/>
<sequence>MDRPVRSPRVWLLVTSALLTWGDVSSLSSPSLPDVRDLRQTAALQDGYSLAWGVPQGVPQEVPQEVPQGVPQGVSQGVPQEVPQGVPHAASFSVSINGITVATALTEPRYSVRGLSACVRQRVHVTMARDDGSESPGETILAHTAPGPLLGAFLQRFPGGAVAWWRCAVRADSVQLQLLLLRDGDGTEGAEEQEEEEEEEAPSPTAVASAPPERCHVELGAVATACSPARFSLHAVCGGWPGPAHSWDSLTGPGPLGPLSVRGPDADGAVAASWAPRAGPASRVSGGRPRATLRRGRGGPGATTALRGLRPGASYELRAHEECGGLRGPTSSVFFRTGSAHTELDPYDAVLLPRGGAGARPSPSPAAPASLGLEPSPPPRPPGGAGAAEAVSKPRSSTSSTSSVSSSSSYSAVLVVEQHRVANASGQLRPSVNGSAQDFHHDVRTSGREPQLSVNASAGGPLLNVTSVEGPRLNVTSARGPHLALNISTTAPRLTVTSTGAPRLSPNTSTGGPRLAPTSVRELGVHKTSTVGPRLSKTSAREPRLEVTSTRGPRLSASASTWGPGIAVTPTRGPRLSVSASTRGPGMAVTSTRGPRLSASASTRGPGMAVTSTRGPRLSASASTRGPGMAVTPTRGPRLSASTSTRRPGMAVTPARGLGEVGGGGTLGVVVGRVEEVEEAARGRGHVVVIFPWVLDDFLREPGSAASRAFSSAVGLKFSEFVAAGAGGVAPERLLVAVVGISRVLLGGDDDDDEQEEEEAVAATLSVRLRAADNRSESAVPPGTVLAWARRPLASSPSFAVLRGRLTWTGTSACHGAALRGVAPCGTLGSVCVNALPGRACACGPRLYDIGDLYGERPGSRCVEHGMRVYCEPRSVAVRVSAAFVREHAPSAAPPRLRLLDPRCGGPVDEGTYLFFNVTGGLGSCGGTATVNETHVLYENTVLVMDEDDEGGAEGEGRRSTGTPPLVSRGSLALRWACVYPRSYRTTLGYALSDGAWARGAPPSASPAAATVLVGHGAGVKVRLAMSLYRSAAFAPGDALAPPGTGPLPVALSGSLHLEVRAQLLGSAFGEEPLTLALLACWATGTPSADDPVSVELIHGGCARDETLRWHGENGRALWSRFSVAMFHFARRETAPLHLHCRVRVCGASARGRCLLTCPAKRSSANREGSTPDADPRAGGPEDRAGRGLAAAAGVRHAHPGPTEVGGSPRGPPTRRRVAVDTTLSLGPILLVRAGEGGGATGPVGVVTDGARPWAGPVVVVVAVASLLSVVALLAATSLLLRRLLRPRLELHREANRTARRLAPPPPPRGAEGAGGHPRRVRGAARPPPTLAGDRGNTFS</sequence>
<dbReference type="InterPro" id="IPR055356">
    <property type="entry name" value="ZP-N"/>
</dbReference>
<evidence type="ECO:0000256" key="5">
    <source>
        <dbReference type="SAM" id="SignalP"/>
    </source>
</evidence>
<dbReference type="PROSITE" id="PS51034">
    <property type="entry name" value="ZP_2"/>
    <property type="match status" value="1"/>
</dbReference>
<evidence type="ECO:0000256" key="3">
    <source>
        <dbReference type="SAM" id="MobiDB-lite"/>
    </source>
</evidence>
<feature type="compositionally biased region" description="Low complexity" evidence="3">
    <location>
        <begin position="202"/>
        <end position="211"/>
    </location>
</feature>
<protein>
    <submittedName>
        <fullName evidence="8">Uncharacterized protein LOC116956420</fullName>
    </submittedName>
</protein>
<feature type="region of interest" description="Disordered" evidence="3">
    <location>
        <begin position="1161"/>
        <end position="1216"/>
    </location>
</feature>
<feature type="chain" id="PRO_5042619483" evidence="5">
    <location>
        <begin position="27"/>
        <end position="1340"/>
    </location>
</feature>